<dbReference type="Proteomes" id="UP001301350">
    <property type="component" value="Unassembled WGS sequence"/>
</dbReference>
<keyword evidence="1" id="KW-0472">Membrane</keyword>
<dbReference type="Gene3D" id="1.20.120.1630">
    <property type="match status" value="1"/>
</dbReference>
<feature type="transmembrane region" description="Helical" evidence="1">
    <location>
        <begin position="67"/>
        <end position="85"/>
    </location>
</feature>
<gene>
    <name evidence="2" type="ORF">CDCA_CDCA12G3381</name>
</gene>
<feature type="transmembrane region" description="Helical" evidence="1">
    <location>
        <begin position="41"/>
        <end position="61"/>
    </location>
</feature>
<accession>A0AAV9IZ79</accession>
<organism evidence="2 3">
    <name type="scientific">Cyanidium caldarium</name>
    <name type="common">Red alga</name>
    <dbReference type="NCBI Taxonomy" id="2771"/>
    <lineage>
        <taxon>Eukaryota</taxon>
        <taxon>Rhodophyta</taxon>
        <taxon>Bangiophyceae</taxon>
        <taxon>Cyanidiales</taxon>
        <taxon>Cyanidiaceae</taxon>
        <taxon>Cyanidium</taxon>
    </lineage>
</organism>
<name>A0AAV9IZ79_CYACA</name>
<evidence type="ECO:0000313" key="3">
    <source>
        <dbReference type="Proteomes" id="UP001301350"/>
    </source>
</evidence>
<keyword evidence="3" id="KW-1185">Reference proteome</keyword>
<reference evidence="2 3" key="1">
    <citation type="submission" date="2022-07" db="EMBL/GenBank/DDBJ databases">
        <title>Genome-wide signatures of adaptation to extreme environments.</title>
        <authorList>
            <person name="Cho C.H."/>
            <person name="Yoon H.S."/>
        </authorList>
    </citation>
    <scope>NUCLEOTIDE SEQUENCE [LARGE SCALE GENOMIC DNA]</scope>
    <source>
        <strain evidence="2 3">DBV 063 E5</strain>
    </source>
</reference>
<feature type="transmembrane region" description="Helical" evidence="1">
    <location>
        <begin position="218"/>
        <end position="239"/>
    </location>
</feature>
<feature type="transmembrane region" description="Helical" evidence="1">
    <location>
        <begin position="139"/>
        <end position="161"/>
    </location>
</feature>
<feature type="transmembrane region" description="Helical" evidence="1">
    <location>
        <begin position="194"/>
        <end position="212"/>
    </location>
</feature>
<comment type="caution">
    <text evidence="2">The sequence shown here is derived from an EMBL/GenBank/DDBJ whole genome shotgun (WGS) entry which is preliminary data.</text>
</comment>
<dbReference type="AlphaFoldDB" id="A0AAV9IZ79"/>
<dbReference type="PANTHER" id="PTHR32251:SF15">
    <property type="entry name" value="3-OXO-5-ALPHA-STEROID 4-DEHYDROGENASE (DUF1295)"/>
    <property type="match status" value="1"/>
</dbReference>
<dbReference type="Pfam" id="PF06966">
    <property type="entry name" value="DUF1295"/>
    <property type="match status" value="1"/>
</dbReference>
<feature type="transmembrane region" description="Helical" evidence="1">
    <location>
        <begin position="106"/>
        <end position="127"/>
    </location>
</feature>
<dbReference type="PANTHER" id="PTHR32251">
    <property type="entry name" value="3-OXO-5-ALPHA-STEROID 4-DEHYDROGENASE"/>
    <property type="match status" value="1"/>
</dbReference>
<evidence type="ECO:0008006" key="4">
    <source>
        <dbReference type="Google" id="ProtNLM"/>
    </source>
</evidence>
<keyword evidence="1" id="KW-0812">Transmembrane</keyword>
<dbReference type="InterPro" id="IPR010721">
    <property type="entry name" value="UstE-like"/>
</dbReference>
<protein>
    <recommendedName>
        <fullName evidence="4">Steroid 5-alpha reductase C-terminal domain-containing protein</fullName>
    </recommendedName>
</protein>
<proteinExistence type="predicted"/>
<sequence>MQHTSVLDDNYLAITLLVTCGYQLVFFIVTVSARFDKVTDLAGGSNFAVLALLTFLLARTYYARQCVVTALVVVWALRLAGFLLYRILLWGEDRRFDDTRHNLGRLAVFWIFQAVWVWTVSLPVTILNAGSRPQSAGRALFAADYVGWVLWAIGFALEAVADGQKLRYKQRRAEHRPTEWCAVGVWRYSRHPNYFGEMLLWWGVFIACTAAFDGEAGLWIAGVASPVFLMLLLLLVSGLPMLEKSMDQRFGTSAAPPEVRTRYRQYKRETSPLLPLPPSLYRRLPRGLKRWLLLEWPLYNPAEAVAISDEAAPTSVDAAMLRHPTDAAVAGDKAVPTFEDATVAKYEAIR</sequence>
<dbReference type="GO" id="GO:0016020">
    <property type="term" value="C:membrane"/>
    <property type="evidence" value="ECO:0007669"/>
    <property type="project" value="TreeGrafter"/>
</dbReference>
<evidence type="ECO:0000256" key="1">
    <source>
        <dbReference type="SAM" id="Phobius"/>
    </source>
</evidence>
<feature type="transmembrane region" description="Helical" evidence="1">
    <location>
        <begin position="12"/>
        <end position="29"/>
    </location>
</feature>
<evidence type="ECO:0000313" key="2">
    <source>
        <dbReference type="EMBL" id="KAK4537356.1"/>
    </source>
</evidence>
<dbReference type="PROSITE" id="PS50244">
    <property type="entry name" value="S5A_REDUCTASE"/>
    <property type="match status" value="1"/>
</dbReference>
<keyword evidence="1" id="KW-1133">Transmembrane helix</keyword>
<dbReference type="EMBL" id="JANCYW010000012">
    <property type="protein sequence ID" value="KAK4537356.1"/>
    <property type="molecule type" value="Genomic_DNA"/>
</dbReference>